<reference evidence="3 4" key="1">
    <citation type="journal article" date="2016" name="Sci. Rep.">
        <title>Metabolic traits of an uncultured archaeal lineage -MSBL1- from brine pools of the Red Sea.</title>
        <authorList>
            <person name="Mwirichia R."/>
            <person name="Alam I."/>
            <person name="Rashid M."/>
            <person name="Vinu M."/>
            <person name="Ba-Alawi W."/>
            <person name="Anthony Kamau A."/>
            <person name="Kamanda Ngugi D."/>
            <person name="Goker M."/>
            <person name="Klenk H.P."/>
            <person name="Bajic V."/>
            <person name="Stingl U."/>
        </authorList>
    </citation>
    <scope>NUCLEOTIDE SEQUENCE [LARGE SCALE GENOMIC DNA]</scope>
    <source>
        <strain evidence="3">SCGC-AAA259E19</strain>
    </source>
</reference>
<dbReference type="PANTHER" id="PTHR42730">
    <property type="entry name" value="2-OXOGLUTARATE SYNTHASE SUBUNIT KORC"/>
    <property type="match status" value="1"/>
</dbReference>
<dbReference type="Gene3D" id="3.40.920.10">
    <property type="entry name" value="Pyruvate-ferredoxin oxidoreductase, PFOR, domain III"/>
    <property type="match status" value="1"/>
</dbReference>
<comment type="caution">
    <text evidence="3">The sequence shown here is derived from an EMBL/GenBank/DDBJ whole genome shotgun (WGS) entry which is preliminary data.</text>
</comment>
<sequence>MTEASVVIGGEAGDGIRAAGNLIGRIFNRHGLYSFVRDDYQSLIRGGHNYSQVRASSEKIWSQRREADIVVALDERSIENHEDRLEEDGMLIVDSDDLDYESKRTRSMPLTSMVEDVEGIEIMRNSAAIGAVAYFYGLNLEIVNDLMNQ</sequence>
<gene>
    <name evidence="3" type="ORF">AKJ65_02510</name>
</gene>
<dbReference type="SUPFAM" id="SSF53323">
    <property type="entry name" value="Pyruvate-ferredoxin oxidoreductase, PFOR, domain III"/>
    <property type="match status" value="1"/>
</dbReference>
<proteinExistence type="predicted"/>
<dbReference type="AlphaFoldDB" id="A0A133ULM2"/>
<evidence type="ECO:0000259" key="2">
    <source>
        <dbReference type="Pfam" id="PF01558"/>
    </source>
</evidence>
<name>A0A133ULM2_9EURY</name>
<protein>
    <recommendedName>
        <fullName evidence="2">Pyruvate/ketoisovalerate oxidoreductase catalytic domain-containing protein</fullName>
    </recommendedName>
</protein>
<keyword evidence="4" id="KW-1185">Reference proteome</keyword>
<dbReference type="InterPro" id="IPR019752">
    <property type="entry name" value="Pyrv/ketoisovalerate_OxRed_cat"/>
</dbReference>
<keyword evidence="1" id="KW-0560">Oxidoreductase</keyword>
<evidence type="ECO:0000313" key="4">
    <source>
        <dbReference type="Proteomes" id="UP000070284"/>
    </source>
</evidence>
<dbReference type="Proteomes" id="UP000070284">
    <property type="component" value="Unassembled WGS sequence"/>
</dbReference>
<dbReference type="EMBL" id="LHXO01000025">
    <property type="protein sequence ID" value="KXA95103.1"/>
    <property type="molecule type" value="Genomic_DNA"/>
</dbReference>
<dbReference type="PANTHER" id="PTHR42730:SF1">
    <property type="entry name" value="2-OXOGLUTARATE SYNTHASE SUBUNIT KORC"/>
    <property type="match status" value="1"/>
</dbReference>
<dbReference type="InterPro" id="IPR052554">
    <property type="entry name" value="2-oxoglutarate_synth_KorC"/>
</dbReference>
<feature type="domain" description="Pyruvate/ketoisovalerate oxidoreductase catalytic" evidence="2">
    <location>
        <begin position="12"/>
        <end position="147"/>
    </location>
</feature>
<dbReference type="GO" id="GO:0016903">
    <property type="term" value="F:oxidoreductase activity, acting on the aldehyde or oxo group of donors"/>
    <property type="evidence" value="ECO:0007669"/>
    <property type="project" value="InterPro"/>
</dbReference>
<organism evidence="3 4">
    <name type="scientific">candidate division MSBL1 archaeon SCGC-AAA259E19</name>
    <dbReference type="NCBI Taxonomy" id="1698264"/>
    <lineage>
        <taxon>Archaea</taxon>
        <taxon>Methanobacteriati</taxon>
        <taxon>Methanobacteriota</taxon>
        <taxon>candidate division MSBL1</taxon>
    </lineage>
</organism>
<feature type="non-terminal residue" evidence="3">
    <location>
        <position position="149"/>
    </location>
</feature>
<evidence type="ECO:0000256" key="1">
    <source>
        <dbReference type="ARBA" id="ARBA00023002"/>
    </source>
</evidence>
<dbReference type="InterPro" id="IPR002869">
    <property type="entry name" value="Pyrv_flavodox_OxRed_cen"/>
</dbReference>
<accession>A0A133ULM2</accession>
<evidence type="ECO:0000313" key="3">
    <source>
        <dbReference type="EMBL" id="KXA95103.1"/>
    </source>
</evidence>
<dbReference type="Pfam" id="PF01558">
    <property type="entry name" value="POR"/>
    <property type="match status" value="1"/>
</dbReference>